<organism evidence="1 2">
    <name type="scientific">Granulicella mallensis</name>
    <dbReference type="NCBI Taxonomy" id="940614"/>
    <lineage>
        <taxon>Bacteria</taxon>
        <taxon>Pseudomonadati</taxon>
        <taxon>Acidobacteriota</taxon>
        <taxon>Terriglobia</taxon>
        <taxon>Terriglobales</taxon>
        <taxon>Acidobacteriaceae</taxon>
        <taxon>Granulicella</taxon>
    </lineage>
</organism>
<comment type="caution">
    <text evidence="1">The sequence shown here is derived from an EMBL/GenBank/DDBJ whole genome shotgun (WGS) entry which is preliminary data.</text>
</comment>
<name>A0A7W8EAE0_9BACT</name>
<dbReference type="Proteomes" id="UP000584867">
    <property type="component" value="Unassembled WGS sequence"/>
</dbReference>
<gene>
    <name evidence="1" type="ORF">HDF15_003072</name>
</gene>
<reference evidence="1 2" key="1">
    <citation type="submission" date="2020-08" db="EMBL/GenBank/DDBJ databases">
        <title>Genomic Encyclopedia of Type Strains, Phase IV (KMG-V): Genome sequencing to study the core and pangenomes of soil and plant-associated prokaryotes.</title>
        <authorList>
            <person name="Whitman W."/>
        </authorList>
    </citation>
    <scope>NUCLEOTIDE SEQUENCE [LARGE SCALE GENOMIC DNA]</scope>
    <source>
        <strain evidence="1 2">X5P3</strain>
    </source>
</reference>
<dbReference type="RefSeq" id="WP_184256840.1">
    <property type="nucleotide sequence ID" value="NZ_JACHIO010000012.1"/>
</dbReference>
<accession>A0A7W8EAE0</accession>
<dbReference type="AlphaFoldDB" id="A0A7W8EAE0"/>
<evidence type="ECO:0000313" key="1">
    <source>
        <dbReference type="EMBL" id="MBB5064712.1"/>
    </source>
</evidence>
<evidence type="ECO:0000313" key="2">
    <source>
        <dbReference type="Proteomes" id="UP000584867"/>
    </source>
</evidence>
<sequence>MATATIYPVSKAENHRVPVEVYLTSMYDPDCDYVDGELLERNVGETPHASAQKFFITFFAVREKA</sequence>
<proteinExistence type="predicted"/>
<dbReference type="EMBL" id="JACHIO010000012">
    <property type="protein sequence ID" value="MBB5064712.1"/>
    <property type="molecule type" value="Genomic_DNA"/>
</dbReference>
<protein>
    <submittedName>
        <fullName evidence="1">Uncharacterized protein</fullName>
    </submittedName>
</protein>